<evidence type="ECO:0000313" key="1">
    <source>
        <dbReference type="EMBL" id="KAF2265217.1"/>
    </source>
</evidence>
<dbReference type="Proteomes" id="UP000800093">
    <property type="component" value="Unassembled WGS sequence"/>
</dbReference>
<protein>
    <submittedName>
        <fullName evidence="1">Uncharacterized protein</fullName>
    </submittedName>
</protein>
<comment type="caution">
    <text evidence="1">The sequence shown here is derived from an EMBL/GenBank/DDBJ whole genome shotgun (WGS) entry which is preliminary data.</text>
</comment>
<dbReference type="AlphaFoldDB" id="A0A9P4KCF8"/>
<sequence>MKRLVWAPIDLSQPHLRILDSGAANGKWIQDLRKAVPEDVRESDTFISADVTDVYFPNPRPEGITFLVQSMLDEWPVELKGSFDLVHQRLAIPAAPRTKVQGAIRRYIDLIKPGGWIQFVEADHSVTKGPAMSDFFQLLSDVFAVMNTGPDYAPQLKKWLTDFGLEEVHERIFDVPIGVGNEDSEMKEKSARMMDYGARGLIEVGRTTQMLAKRESSAVPTSFTDEKLAALAERIHDENMSIGGNFRLHCVWGRRPESV</sequence>
<dbReference type="OrthoDB" id="184880at2759"/>
<dbReference type="EMBL" id="ML986610">
    <property type="protein sequence ID" value="KAF2265217.1"/>
    <property type="molecule type" value="Genomic_DNA"/>
</dbReference>
<dbReference type="InterPro" id="IPR029063">
    <property type="entry name" value="SAM-dependent_MTases_sf"/>
</dbReference>
<evidence type="ECO:0000313" key="2">
    <source>
        <dbReference type="Proteomes" id="UP000800093"/>
    </source>
</evidence>
<keyword evidence="2" id="KW-1185">Reference proteome</keyword>
<dbReference type="CDD" id="cd02440">
    <property type="entry name" value="AdoMet_MTases"/>
    <property type="match status" value="1"/>
</dbReference>
<dbReference type="Gene3D" id="3.40.50.150">
    <property type="entry name" value="Vaccinia Virus protein VP39"/>
    <property type="match status" value="1"/>
</dbReference>
<organism evidence="1 2">
    <name type="scientific">Lojkania enalia</name>
    <dbReference type="NCBI Taxonomy" id="147567"/>
    <lineage>
        <taxon>Eukaryota</taxon>
        <taxon>Fungi</taxon>
        <taxon>Dikarya</taxon>
        <taxon>Ascomycota</taxon>
        <taxon>Pezizomycotina</taxon>
        <taxon>Dothideomycetes</taxon>
        <taxon>Pleosporomycetidae</taxon>
        <taxon>Pleosporales</taxon>
        <taxon>Pleosporales incertae sedis</taxon>
        <taxon>Lojkania</taxon>
    </lineage>
</organism>
<reference evidence="2" key="1">
    <citation type="journal article" date="2020" name="Stud. Mycol.">
        <title>101 Dothideomycetes genomes: A test case for predicting lifestyles and emergence of pathogens.</title>
        <authorList>
            <person name="Haridas S."/>
            <person name="Albert R."/>
            <person name="Binder M."/>
            <person name="Bloem J."/>
            <person name="LaButti K."/>
            <person name="Salamov A."/>
            <person name="Andreopoulos B."/>
            <person name="Baker S."/>
            <person name="Barry K."/>
            <person name="Bills G."/>
            <person name="Bluhm B."/>
            <person name="Cannon C."/>
            <person name="Castanera R."/>
            <person name="Culley D."/>
            <person name="Daum C."/>
            <person name="Ezra D."/>
            <person name="Gonzalez J."/>
            <person name="Henrissat B."/>
            <person name="Kuo A."/>
            <person name="Liang C."/>
            <person name="Lipzen A."/>
            <person name="Lutzoni F."/>
            <person name="Magnuson J."/>
            <person name="Mondo S."/>
            <person name="Nolan M."/>
            <person name="Ohm R."/>
            <person name="Pangilinan J."/>
            <person name="Park H.-J."/>
            <person name="Ramirez L."/>
            <person name="Alfaro M."/>
            <person name="Sun H."/>
            <person name="Tritt A."/>
            <person name="Yoshinaga Y."/>
            <person name="Zwiers L.-H."/>
            <person name="Turgeon B."/>
            <person name="Goodwin S."/>
            <person name="Spatafora J."/>
            <person name="Crous P."/>
            <person name="Grigoriev I."/>
        </authorList>
    </citation>
    <scope>NUCLEOTIDE SEQUENCE [LARGE SCALE GENOMIC DNA]</scope>
    <source>
        <strain evidence="2">CBS 304.66</strain>
    </source>
</reference>
<gene>
    <name evidence="1" type="ORF">CC78DRAFT_462250</name>
</gene>
<accession>A0A9P4KCF8</accession>
<dbReference type="SUPFAM" id="SSF53335">
    <property type="entry name" value="S-adenosyl-L-methionine-dependent methyltransferases"/>
    <property type="match status" value="1"/>
</dbReference>
<proteinExistence type="predicted"/>
<name>A0A9P4KCF8_9PLEO</name>